<gene>
    <name evidence="1" type="ORF">IV45_GL001181</name>
</gene>
<protein>
    <recommendedName>
        <fullName evidence="3">DUF2785 domain-containing protein</fullName>
    </recommendedName>
</protein>
<name>A0A0R2I3N5_9LACO</name>
<dbReference type="PATRIC" id="fig|396268.3.peg.1193"/>
<dbReference type="Pfam" id="PF10978">
    <property type="entry name" value="DUF2785"/>
    <property type="match status" value="1"/>
</dbReference>
<evidence type="ECO:0000313" key="2">
    <source>
        <dbReference type="Proteomes" id="UP000050934"/>
    </source>
</evidence>
<dbReference type="OrthoDB" id="7619731at2"/>
<keyword evidence="2" id="KW-1185">Reference proteome</keyword>
<proteinExistence type="predicted"/>
<dbReference type="AlphaFoldDB" id="A0A0R2I3N5"/>
<reference evidence="1 2" key="1">
    <citation type="journal article" date="2015" name="Genome Announc.">
        <title>Expanding the biotechnology potential of lactobacilli through comparative genomics of 213 strains and associated genera.</title>
        <authorList>
            <person name="Sun Z."/>
            <person name="Harris H.M."/>
            <person name="McCann A."/>
            <person name="Guo C."/>
            <person name="Argimon S."/>
            <person name="Zhang W."/>
            <person name="Yang X."/>
            <person name="Jeffery I.B."/>
            <person name="Cooney J.C."/>
            <person name="Kagawa T.F."/>
            <person name="Liu W."/>
            <person name="Song Y."/>
            <person name="Salvetti E."/>
            <person name="Wrobel A."/>
            <person name="Rasinkangas P."/>
            <person name="Parkhill J."/>
            <person name="Rea M.C."/>
            <person name="O'Sullivan O."/>
            <person name="Ritari J."/>
            <person name="Douillard F.P."/>
            <person name="Paul Ross R."/>
            <person name="Yang R."/>
            <person name="Briner A.E."/>
            <person name="Felis G.E."/>
            <person name="de Vos W.M."/>
            <person name="Barrangou R."/>
            <person name="Klaenhammer T.R."/>
            <person name="Caufield P.W."/>
            <person name="Cui Y."/>
            <person name="Zhang H."/>
            <person name="O'Toole P.W."/>
        </authorList>
    </citation>
    <scope>NUCLEOTIDE SEQUENCE [LARGE SCALE GENOMIC DNA]</scope>
    <source>
        <strain evidence="1 2">DSM 17896</strain>
    </source>
</reference>
<comment type="caution">
    <text evidence="1">The sequence shown here is derived from an EMBL/GenBank/DDBJ whole genome shotgun (WGS) entry which is preliminary data.</text>
</comment>
<evidence type="ECO:0008006" key="3">
    <source>
        <dbReference type="Google" id="ProtNLM"/>
    </source>
</evidence>
<organism evidence="1 2">
    <name type="scientific">Limosilactobacillus secaliphilus</name>
    <dbReference type="NCBI Taxonomy" id="396268"/>
    <lineage>
        <taxon>Bacteria</taxon>
        <taxon>Bacillati</taxon>
        <taxon>Bacillota</taxon>
        <taxon>Bacilli</taxon>
        <taxon>Lactobacillales</taxon>
        <taxon>Lactobacillaceae</taxon>
        <taxon>Limosilactobacillus</taxon>
    </lineage>
</organism>
<dbReference type="EMBL" id="JQBW01000004">
    <property type="protein sequence ID" value="KRN59438.1"/>
    <property type="molecule type" value="Genomic_DNA"/>
</dbReference>
<accession>A0A0R2I3N5</accession>
<dbReference type="RefSeq" id="WP_057739538.1">
    <property type="nucleotide sequence ID" value="NZ_JQBW01000004.1"/>
</dbReference>
<dbReference type="Proteomes" id="UP000050934">
    <property type="component" value="Unassembled WGS sequence"/>
</dbReference>
<evidence type="ECO:0000313" key="1">
    <source>
        <dbReference type="EMBL" id="KRN59438.1"/>
    </source>
</evidence>
<dbReference type="STRING" id="396268.IV45_GL001181"/>
<sequence length="322" mass="36942">MPKLTVQNINLQLKELHAGLNDGTIFTEVLPAIDELILARPHHARTTVDLPTVSMRFQHQLDHYLKLAKEKQAVNLDDDFKEKLMAVLATDRGDLREEIMMLMSSLLEKNQLAKDDLKKFYRHLTDPKLLFSHILEPKNKAVFGRTLALSLLRLILYGDRAGYFFLTSKDVQSLVEKIGLYAVLERDPRGFVNGSGWVHVFSALPSIGDELCQHNELVRGDKIFLQAVIVESYRLMPHVLSMGENEEVGAFLLSLMGQHQLYQQFFKAQLTRWRADLDSDDPASSESWSRIFNYRHLMQSMLLDGRLPRDIVKQIVGTDQQE</sequence>
<dbReference type="InterPro" id="IPR021247">
    <property type="entry name" value="DUF2785"/>
</dbReference>